<sequence>MKPISRKNVHPILADVRHQKSWGATSRALEKEAKDFFRQKPQESLVIKPRSRGLFTKSAIYTVIGIFIITGAFSGYLWNFKNKAMVSGHSIYDSLKSAVTSLSNLQIDSADSSIKDAQKQLTDLQASVSLFSLVPILKEIPNTIGQVNEVTVKLSNINKNVGHIKLEGVKLLLGKGDSQLLDVLKSIKGDMEFINNSVGDLRNKAFQFGALPAEASQNYLALDTKADRFGSSLDALIELLEKQGATHLLMVFENPSEIRPGGGFVGSYADVILENGSIKSIDVDDIYHPDRFSDLKTVPPKQLQGITTNWGARDANWFFNFPDSAEATINMIQSSSLYEDEGIKFDGVIAVNVRVMEDFLQLIGPIKIDEYNMVLTQDNFLKEVQAEVEAGRDKIPGQNPKKVLKFIMPKVLEGLQELSEGDKSLLINGLAYRLANKDIKFYFKDTRLESIVAELGLSGQVYEAQANWNGDYLAVVDTNIAGGKTDAFVNQKIELASKINSQGVLINNLTVTRSHYGQNEKESWYKQTNQNFIKVFTPLGSKLVALTGSTPKTVKPAINYAKSGYSVDAKLAAIEGTEEVLKEFNAYSYIESGKKVFGSWFNLPAGQTKAMSLTYSGQDKIDVKSGTVFEFVMDKQAGVESKFDYILEAPEGFAWRETGDFIYHYKTDSIRSRLYIKLTLDEI</sequence>
<dbReference type="InterPro" id="IPR025101">
    <property type="entry name" value="DUF4012"/>
</dbReference>
<evidence type="ECO:0000256" key="1">
    <source>
        <dbReference type="SAM" id="Phobius"/>
    </source>
</evidence>
<keyword evidence="1" id="KW-0472">Membrane</keyword>
<keyword evidence="1" id="KW-1133">Transmembrane helix</keyword>
<gene>
    <name evidence="2" type="ORF">A3D47_00625</name>
</gene>
<proteinExistence type="predicted"/>
<dbReference type="EMBL" id="MHIU01000036">
    <property type="protein sequence ID" value="OGY57374.1"/>
    <property type="molecule type" value="Genomic_DNA"/>
</dbReference>
<keyword evidence="1" id="KW-0812">Transmembrane</keyword>
<evidence type="ECO:0008006" key="4">
    <source>
        <dbReference type="Google" id="ProtNLM"/>
    </source>
</evidence>
<name>A0A1G1YYK3_9BACT</name>
<feature type="transmembrane region" description="Helical" evidence="1">
    <location>
        <begin position="58"/>
        <end position="78"/>
    </location>
</feature>
<reference evidence="2 3" key="1">
    <citation type="journal article" date="2016" name="Nat. Commun.">
        <title>Thousands of microbial genomes shed light on interconnected biogeochemical processes in an aquifer system.</title>
        <authorList>
            <person name="Anantharaman K."/>
            <person name="Brown C.T."/>
            <person name="Hug L.A."/>
            <person name="Sharon I."/>
            <person name="Castelle C.J."/>
            <person name="Probst A.J."/>
            <person name="Thomas B.C."/>
            <person name="Singh A."/>
            <person name="Wilkins M.J."/>
            <person name="Karaoz U."/>
            <person name="Brodie E.L."/>
            <person name="Williams K.H."/>
            <person name="Hubbard S.S."/>
            <person name="Banfield J.F."/>
        </authorList>
    </citation>
    <scope>NUCLEOTIDE SEQUENCE [LARGE SCALE GENOMIC DNA]</scope>
</reference>
<evidence type="ECO:0000313" key="3">
    <source>
        <dbReference type="Proteomes" id="UP000178651"/>
    </source>
</evidence>
<dbReference type="AlphaFoldDB" id="A0A1G1YYK3"/>
<accession>A0A1G1YYK3</accession>
<dbReference type="Proteomes" id="UP000178651">
    <property type="component" value="Unassembled WGS sequence"/>
</dbReference>
<organism evidence="2 3">
    <name type="scientific">Candidatus Colwellbacteria bacterium RIFCSPHIGHO2_02_FULL_43_15</name>
    <dbReference type="NCBI Taxonomy" id="1797686"/>
    <lineage>
        <taxon>Bacteria</taxon>
        <taxon>Candidatus Colwelliibacteriota</taxon>
    </lineage>
</organism>
<dbReference type="Pfam" id="PF13196">
    <property type="entry name" value="DUF4012"/>
    <property type="match status" value="1"/>
</dbReference>
<comment type="caution">
    <text evidence="2">The sequence shown here is derived from an EMBL/GenBank/DDBJ whole genome shotgun (WGS) entry which is preliminary data.</text>
</comment>
<protein>
    <recommendedName>
        <fullName evidence="4">DUF4012 domain-containing protein</fullName>
    </recommendedName>
</protein>
<evidence type="ECO:0000313" key="2">
    <source>
        <dbReference type="EMBL" id="OGY57374.1"/>
    </source>
</evidence>